<organism evidence="1 2">
    <name type="scientific">Variovorax gossypii</name>
    <dbReference type="NCBI Taxonomy" id="1679495"/>
    <lineage>
        <taxon>Bacteria</taxon>
        <taxon>Pseudomonadati</taxon>
        <taxon>Pseudomonadota</taxon>
        <taxon>Betaproteobacteria</taxon>
        <taxon>Burkholderiales</taxon>
        <taxon>Comamonadaceae</taxon>
        <taxon>Variovorax</taxon>
    </lineage>
</organism>
<gene>
    <name evidence="1" type="ORF">EJP69_02590</name>
</gene>
<keyword evidence="2" id="KW-1185">Reference proteome</keyword>
<evidence type="ECO:0000313" key="2">
    <source>
        <dbReference type="Proteomes" id="UP000267418"/>
    </source>
</evidence>
<dbReference type="EMBL" id="RXOE01000001">
    <property type="protein sequence ID" value="RTQ36648.1"/>
    <property type="molecule type" value="Genomic_DNA"/>
</dbReference>
<proteinExistence type="predicted"/>
<dbReference type="RefSeq" id="WP_126468625.1">
    <property type="nucleotide sequence ID" value="NZ_RXOE01000001.1"/>
</dbReference>
<evidence type="ECO:0000313" key="1">
    <source>
        <dbReference type="EMBL" id="RTQ36648.1"/>
    </source>
</evidence>
<dbReference type="AlphaFoldDB" id="A0A3S0IGR7"/>
<comment type="caution">
    <text evidence="1">The sequence shown here is derived from an EMBL/GenBank/DDBJ whole genome shotgun (WGS) entry which is preliminary data.</text>
</comment>
<name>A0A3S0IGR7_9BURK</name>
<accession>A0A3S0IGR7</accession>
<sequence>MTSLLDTIVPRTLTQLVQRFTAGPATRVEAWLFEDEAARRAAEKTLAAAGVTAVLRSAYKPLVHFFLEEFEGESPGAREIVVRTPAGKGQRFRLEAYPLAGLIGKRNTLRFVEGDELQSDYIVETGGRRWQVFAPNDGTASPCGWLRVWQGDALVEDAPLRTEFEIACEAALDAVRKHEWPATLPLFDTLEIDIATAGIERRLPFGEETISTFEALHEDSYYGVLEFFKARAGLPEADRTLQPGQIVPLVSQADGDTRVTVRLARHRRVDPPVDATLVLDEAERSLAPVEVERIVAQLPGEPFSVTSFQGRKVAGVHVRGALPGLAITAGQHANESSGVVGALRAARHLNTHRDAHYALVPLENPDGAALHYRLQATHPNHMAHAARYTALGDDLEARTKPPFGEKAARLEAIARTGARLHLSLHGYPAHEWTRPRAGYVPLGGELWTVPKGFFLIFRRHPGLDGMRFLHALTEELHSGSPELAEFNALQQRMWHAHVGELPFERINGIPCLVTTDERSTVPFTLVTEFPDETVRGAAFRLAHTTQMRTVLAAARLYWKGLLA</sequence>
<dbReference type="Gene3D" id="3.40.630.10">
    <property type="entry name" value="Zn peptidases"/>
    <property type="match status" value="1"/>
</dbReference>
<reference evidence="1 2" key="1">
    <citation type="submission" date="2018-12" db="EMBL/GenBank/DDBJ databases">
        <title>The genome of Variovorax gossypii DSM 100435.</title>
        <authorList>
            <person name="Gao J."/>
            <person name="Sun J."/>
        </authorList>
    </citation>
    <scope>NUCLEOTIDE SEQUENCE [LARGE SCALE GENOMIC DNA]</scope>
    <source>
        <strain evidence="1 2">DSM 100435</strain>
    </source>
</reference>
<dbReference type="OrthoDB" id="7956186at2"/>
<protein>
    <recommendedName>
        <fullName evidence="3">Peptidase M14</fullName>
    </recommendedName>
</protein>
<dbReference type="Proteomes" id="UP000267418">
    <property type="component" value="Unassembled WGS sequence"/>
</dbReference>
<dbReference type="SUPFAM" id="SSF53187">
    <property type="entry name" value="Zn-dependent exopeptidases"/>
    <property type="match status" value="1"/>
</dbReference>
<evidence type="ECO:0008006" key="3">
    <source>
        <dbReference type="Google" id="ProtNLM"/>
    </source>
</evidence>